<proteinExistence type="predicted"/>
<dbReference type="Proteomes" id="UP000434582">
    <property type="component" value="Unassembled WGS sequence"/>
</dbReference>
<dbReference type="OrthoDB" id="8096613at2"/>
<reference evidence="2 3" key="1">
    <citation type="submission" date="2019-10" db="EMBL/GenBank/DDBJ databases">
        <title>Draft whole-genome sequence of the purple nonsulfur photosynthetic bacterium Roseospira navarrensis DSM 15114.</title>
        <authorList>
            <person name="Kyndt J.A."/>
            <person name="Meyer T.E."/>
        </authorList>
    </citation>
    <scope>NUCLEOTIDE SEQUENCE [LARGE SCALE GENOMIC DNA]</scope>
    <source>
        <strain evidence="2 3">DSM 15114</strain>
    </source>
</reference>
<organism evidence="2 3">
    <name type="scientific">Roseospira navarrensis</name>
    <dbReference type="NCBI Taxonomy" id="140058"/>
    <lineage>
        <taxon>Bacteria</taxon>
        <taxon>Pseudomonadati</taxon>
        <taxon>Pseudomonadota</taxon>
        <taxon>Alphaproteobacteria</taxon>
        <taxon>Rhodospirillales</taxon>
        <taxon>Rhodospirillaceae</taxon>
        <taxon>Roseospira</taxon>
    </lineage>
</organism>
<feature type="domain" description="YjiS-like" evidence="1">
    <location>
        <begin position="31"/>
        <end position="66"/>
    </location>
</feature>
<keyword evidence="3" id="KW-1185">Reference proteome</keyword>
<dbReference type="AlphaFoldDB" id="A0A7X1ZBK4"/>
<evidence type="ECO:0000313" key="3">
    <source>
        <dbReference type="Proteomes" id="UP000434582"/>
    </source>
</evidence>
<gene>
    <name evidence="2" type="ORF">GHC57_03205</name>
</gene>
<evidence type="ECO:0000259" key="1">
    <source>
        <dbReference type="Pfam" id="PF06568"/>
    </source>
</evidence>
<dbReference type="Pfam" id="PF06568">
    <property type="entry name" value="YjiS-like"/>
    <property type="match status" value="1"/>
</dbReference>
<dbReference type="InterPro" id="IPR009506">
    <property type="entry name" value="YjiS-like"/>
</dbReference>
<evidence type="ECO:0000313" key="2">
    <source>
        <dbReference type="EMBL" id="MQX35519.1"/>
    </source>
</evidence>
<protein>
    <submittedName>
        <fullName evidence="2">DUF1127 domain-containing protein</fullName>
    </submittedName>
</protein>
<dbReference type="EMBL" id="WIVE01000005">
    <property type="protein sequence ID" value="MQX35519.1"/>
    <property type="molecule type" value="Genomic_DNA"/>
</dbReference>
<name>A0A7X1ZBK4_9PROT</name>
<comment type="caution">
    <text evidence="2">The sequence shown here is derived from an EMBL/GenBank/DDBJ whole genome shotgun (WGS) entry which is preliminary data.</text>
</comment>
<accession>A0A7X1ZBK4</accession>
<dbReference type="RefSeq" id="WP_153341098.1">
    <property type="nucleotide sequence ID" value="NZ_WIVE01000005.1"/>
</dbReference>
<sequence length="77" mass="9000">MSRKALTFTVTLPLPGRFNPVAAVRRVTADLWTLVTTWQRRAEDRRRLQSLPAHLRRDLGLTAEQIDDEVRKPFWMA</sequence>